<dbReference type="InterPro" id="IPR011993">
    <property type="entry name" value="PH-like_dom_sf"/>
</dbReference>
<dbReference type="SUPFAM" id="SSF50729">
    <property type="entry name" value="PH domain-like"/>
    <property type="match status" value="1"/>
</dbReference>
<proteinExistence type="predicted"/>
<keyword evidence="4" id="KW-1185">Reference proteome</keyword>
<dbReference type="PANTHER" id="PTHR14383:SF5">
    <property type="entry name" value="RUN DOMAIN-CONTAINING PROTEIN"/>
    <property type="match status" value="1"/>
</dbReference>
<gene>
    <name evidence="3" type="ORF">CVLEPA_LOCUS27777</name>
</gene>
<evidence type="ECO:0000313" key="3">
    <source>
        <dbReference type="EMBL" id="CAK8694409.1"/>
    </source>
</evidence>
<dbReference type="InterPro" id="IPR001849">
    <property type="entry name" value="PH_domain"/>
</dbReference>
<reference evidence="3 4" key="1">
    <citation type="submission" date="2024-02" db="EMBL/GenBank/DDBJ databases">
        <authorList>
            <person name="Daric V."/>
            <person name="Darras S."/>
        </authorList>
    </citation>
    <scope>NUCLEOTIDE SEQUENCE [LARGE SCALE GENOMIC DNA]</scope>
</reference>
<feature type="domain" description="PH" evidence="2">
    <location>
        <begin position="308"/>
        <end position="409"/>
    </location>
</feature>
<evidence type="ECO:0000256" key="1">
    <source>
        <dbReference type="SAM" id="MobiDB-lite"/>
    </source>
</evidence>
<feature type="compositionally biased region" description="Polar residues" evidence="1">
    <location>
        <begin position="571"/>
        <end position="581"/>
    </location>
</feature>
<dbReference type="SMART" id="SM00233">
    <property type="entry name" value="PH"/>
    <property type="match status" value="1"/>
</dbReference>
<protein>
    <recommendedName>
        <fullName evidence="2">PH domain-containing protein</fullName>
    </recommendedName>
</protein>
<dbReference type="PANTHER" id="PTHR14383">
    <property type="entry name" value="SWAP-70 RECOMBINASE"/>
    <property type="match status" value="1"/>
</dbReference>
<sequence>MERRKSSKSKSFKRLSIKSKGKTAAMGAATLPTPNFPFEDVLVSQLQVADVIHNSVLGDTGTTLRMENNYHTSPLIRGRTSSLFHRCYHETKLTPLWQTFASLDNRCTGNVLLGRLMNLSSNLSHVLGEEHHKDTVVQKNFIEISHVSFTAYKQYVMDTVDVKTIEADRLCAACWLFCKHHYLNNPLVDSLDSVVPTKLADSIFRLFCIFIRLTEPHTYPPSMDYEEAELLLRKLVACLGMSWLSSYDESLSSNDENERNDDYEPNAPLQVTFKQLLSVIADMIGVDTARSNDFHRAVERLCLIEYQEIIKTGWLMVRKAGTDIWKKRWTVLQGTKLTFYVTVLCQYVKKEINLSSNMHIEALPSSSSNRHRFRIVEKEGFNIKCEHEFLTAESQSSQSWITLVNLTLRINDTGMSAKTSEICERRLERLKRRESEKEVYRKKQDVLQTYKKLENARKMRSLMEERLGQRAQLRAAQAASLDRMDRIYDKLEALQHQRRLHNQEEREKKLSKIINHYEKGAMMNGDIHEEMKLHSVDGSDELQRFSMEQSRLEFELENLKLPSSSASSTSGNPAITVNSPRKSSVDHAYEFSCSSSENMSTASTHELSLLTLPDVTSYWNQK</sequence>
<feature type="region of interest" description="Disordered" evidence="1">
    <location>
        <begin position="561"/>
        <end position="581"/>
    </location>
</feature>
<dbReference type="Proteomes" id="UP001642483">
    <property type="component" value="Unassembled WGS sequence"/>
</dbReference>
<dbReference type="PROSITE" id="PS50003">
    <property type="entry name" value="PH_DOMAIN"/>
    <property type="match status" value="1"/>
</dbReference>
<evidence type="ECO:0000259" key="2">
    <source>
        <dbReference type="PROSITE" id="PS50003"/>
    </source>
</evidence>
<accession>A0ABP0GUU2</accession>
<dbReference type="EMBL" id="CAWYQH010000141">
    <property type="protein sequence ID" value="CAK8694409.1"/>
    <property type="molecule type" value="Genomic_DNA"/>
</dbReference>
<evidence type="ECO:0000313" key="4">
    <source>
        <dbReference type="Proteomes" id="UP001642483"/>
    </source>
</evidence>
<name>A0ABP0GUU2_CLALP</name>
<dbReference type="Pfam" id="PF00169">
    <property type="entry name" value="PH"/>
    <property type="match status" value="1"/>
</dbReference>
<comment type="caution">
    <text evidence="3">The sequence shown here is derived from an EMBL/GenBank/DDBJ whole genome shotgun (WGS) entry which is preliminary data.</text>
</comment>
<dbReference type="Gene3D" id="2.30.29.30">
    <property type="entry name" value="Pleckstrin-homology domain (PH domain)/Phosphotyrosine-binding domain (PTB)"/>
    <property type="match status" value="1"/>
</dbReference>
<organism evidence="3 4">
    <name type="scientific">Clavelina lepadiformis</name>
    <name type="common">Light-bulb sea squirt</name>
    <name type="synonym">Ascidia lepadiformis</name>
    <dbReference type="NCBI Taxonomy" id="159417"/>
    <lineage>
        <taxon>Eukaryota</taxon>
        <taxon>Metazoa</taxon>
        <taxon>Chordata</taxon>
        <taxon>Tunicata</taxon>
        <taxon>Ascidiacea</taxon>
        <taxon>Aplousobranchia</taxon>
        <taxon>Clavelinidae</taxon>
        <taxon>Clavelina</taxon>
    </lineage>
</organism>